<reference evidence="1" key="1">
    <citation type="submission" date="2020-05" db="EMBL/GenBank/DDBJ databases">
        <title>Large-scale comparative analyses of tick genomes elucidate their genetic diversity and vector capacities.</title>
        <authorList>
            <person name="Jia N."/>
            <person name="Wang J."/>
            <person name="Shi W."/>
            <person name="Du L."/>
            <person name="Sun Y."/>
            <person name="Zhan W."/>
            <person name="Jiang J."/>
            <person name="Wang Q."/>
            <person name="Zhang B."/>
            <person name="Ji P."/>
            <person name="Sakyi L.B."/>
            <person name="Cui X."/>
            <person name="Yuan T."/>
            <person name="Jiang B."/>
            <person name="Yang W."/>
            <person name="Lam T.T.-Y."/>
            <person name="Chang Q."/>
            <person name="Ding S."/>
            <person name="Wang X."/>
            <person name="Zhu J."/>
            <person name="Ruan X."/>
            <person name="Zhao L."/>
            <person name="Wei J."/>
            <person name="Que T."/>
            <person name="Du C."/>
            <person name="Cheng J."/>
            <person name="Dai P."/>
            <person name="Han X."/>
            <person name="Huang E."/>
            <person name="Gao Y."/>
            <person name="Liu J."/>
            <person name="Shao H."/>
            <person name="Ye R."/>
            <person name="Li L."/>
            <person name="Wei W."/>
            <person name="Wang X."/>
            <person name="Wang C."/>
            <person name="Yang T."/>
            <person name="Huo Q."/>
            <person name="Li W."/>
            <person name="Guo W."/>
            <person name="Chen H."/>
            <person name="Zhou L."/>
            <person name="Ni X."/>
            <person name="Tian J."/>
            <person name="Zhou Y."/>
            <person name="Sheng Y."/>
            <person name="Liu T."/>
            <person name="Pan Y."/>
            <person name="Xia L."/>
            <person name="Li J."/>
            <person name="Zhao F."/>
            <person name="Cao W."/>
        </authorList>
    </citation>
    <scope>NUCLEOTIDE SEQUENCE</scope>
    <source>
        <strain evidence="1">Hyas-2018</strain>
    </source>
</reference>
<evidence type="ECO:0000313" key="1">
    <source>
        <dbReference type="EMBL" id="KAH6940952.1"/>
    </source>
</evidence>
<organism evidence="1 2">
    <name type="scientific">Hyalomma asiaticum</name>
    <name type="common">Tick</name>
    <dbReference type="NCBI Taxonomy" id="266040"/>
    <lineage>
        <taxon>Eukaryota</taxon>
        <taxon>Metazoa</taxon>
        <taxon>Ecdysozoa</taxon>
        <taxon>Arthropoda</taxon>
        <taxon>Chelicerata</taxon>
        <taxon>Arachnida</taxon>
        <taxon>Acari</taxon>
        <taxon>Parasitiformes</taxon>
        <taxon>Ixodida</taxon>
        <taxon>Ixodoidea</taxon>
        <taxon>Ixodidae</taxon>
        <taxon>Hyalomminae</taxon>
        <taxon>Hyalomma</taxon>
    </lineage>
</organism>
<gene>
    <name evidence="1" type="ORF">HPB50_011058</name>
</gene>
<name>A0ACB7T0F0_HYAAI</name>
<proteinExistence type="predicted"/>
<dbReference type="Proteomes" id="UP000821845">
    <property type="component" value="Chromosome 11"/>
</dbReference>
<accession>A0ACB7T0F0</accession>
<comment type="caution">
    <text evidence="1">The sequence shown here is derived from an EMBL/GenBank/DDBJ whole genome shotgun (WGS) entry which is preliminary data.</text>
</comment>
<protein>
    <submittedName>
        <fullName evidence="1">Uncharacterized protein</fullName>
    </submittedName>
</protein>
<dbReference type="EMBL" id="CM023491">
    <property type="protein sequence ID" value="KAH6940952.1"/>
    <property type="molecule type" value="Genomic_DNA"/>
</dbReference>
<keyword evidence="2" id="KW-1185">Reference proteome</keyword>
<sequence length="252" mass="27568">MTETTLENMLPVHDAGRRRCWVEDILRSRGRRDGVFYVDAASASLNVVNEDVVCPNFTQDFVVVSTLKPDHAANDGWLEESTSGTPAPLLQENRARAQPPRFAAKRIKTSGSAFVLFDGLRVPNFVRYGPTLRRTPLGRVPYAGLYSVLRVWSPKLIGGPRLHGQVQVLRRRPPSRRQGVQAAFSNPLRGTGLPKGTRLVAIGHEGACGNAIPGAKPPAGPQSTLTLSEPREPPDADLYPGGERSPSREEHR</sequence>
<evidence type="ECO:0000313" key="2">
    <source>
        <dbReference type="Proteomes" id="UP000821845"/>
    </source>
</evidence>